<evidence type="ECO:0000313" key="2">
    <source>
        <dbReference type="Proteomes" id="UP000680865"/>
    </source>
</evidence>
<dbReference type="EMBL" id="BOQP01000052">
    <property type="protein sequence ID" value="GIM82694.1"/>
    <property type="molecule type" value="Genomic_DNA"/>
</dbReference>
<dbReference type="RefSeq" id="WP_213002649.1">
    <property type="nucleotide sequence ID" value="NZ_BAAATW010000006.1"/>
</dbReference>
<dbReference type="Proteomes" id="UP000680865">
    <property type="component" value="Unassembled WGS sequence"/>
</dbReference>
<protein>
    <recommendedName>
        <fullName evidence="3">Head-to-tail adaptor</fullName>
    </recommendedName>
</protein>
<reference evidence="1" key="1">
    <citation type="submission" date="2021-03" db="EMBL/GenBank/DDBJ databases">
        <title>Whole genome shotgun sequence of Actinoplanes consettensis NBRC 14913.</title>
        <authorList>
            <person name="Komaki H."/>
            <person name="Tamura T."/>
        </authorList>
    </citation>
    <scope>NUCLEOTIDE SEQUENCE</scope>
    <source>
        <strain evidence="1">NBRC 14913</strain>
    </source>
</reference>
<evidence type="ECO:0000313" key="1">
    <source>
        <dbReference type="EMBL" id="GIM82694.1"/>
    </source>
</evidence>
<comment type="caution">
    <text evidence="1">The sequence shown here is derived from an EMBL/GenBank/DDBJ whole genome shotgun (WGS) entry which is preliminary data.</text>
</comment>
<evidence type="ECO:0008006" key="3">
    <source>
        <dbReference type="Google" id="ProtNLM"/>
    </source>
</evidence>
<gene>
    <name evidence="1" type="ORF">Aco04nite_82800</name>
</gene>
<organism evidence="1 2">
    <name type="scientific">Winogradskya consettensis</name>
    <dbReference type="NCBI Taxonomy" id="113560"/>
    <lineage>
        <taxon>Bacteria</taxon>
        <taxon>Bacillati</taxon>
        <taxon>Actinomycetota</taxon>
        <taxon>Actinomycetes</taxon>
        <taxon>Micromonosporales</taxon>
        <taxon>Micromonosporaceae</taxon>
        <taxon>Winogradskya</taxon>
    </lineage>
</organism>
<keyword evidence="2" id="KW-1185">Reference proteome</keyword>
<accession>A0A919T1W1</accession>
<name>A0A919T1W1_9ACTN</name>
<proteinExistence type="predicted"/>
<sequence>MADRLATIPDLMAMPGVPADLPPTTAGLLLDAATALVQGIVGQRLVEVVDDEVTLYGSTDSLLRLPERPVTTITAVTYDGADLAYGTSGGAWCTGPGGLWREHGWSAGAGCRPVPIVVIYTHGYPDGDQHLELARTSALALAKGPATNPSGITRMAIDDYQEAYEATSAALEASTSLATALRRQYGAKAGSVRLT</sequence>
<dbReference type="AlphaFoldDB" id="A0A919T1W1"/>